<dbReference type="AlphaFoldDB" id="A0A6A3PL17"/>
<feature type="region of interest" description="Disordered" evidence="1">
    <location>
        <begin position="1"/>
        <end position="45"/>
    </location>
</feature>
<evidence type="ECO:0000256" key="1">
    <source>
        <dbReference type="SAM" id="MobiDB-lite"/>
    </source>
</evidence>
<feature type="compositionally biased region" description="Polar residues" evidence="1">
    <location>
        <begin position="30"/>
        <end position="40"/>
    </location>
</feature>
<comment type="caution">
    <text evidence="2">The sequence shown here is derived from an EMBL/GenBank/DDBJ whole genome shotgun (WGS) entry which is preliminary data.</text>
</comment>
<feature type="compositionally biased region" description="Polar residues" evidence="1">
    <location>
        <begin position="1"/>
        <end position="16"/>
    </location>
</feature>
<accession>A0A6A3PL17</accession>
<name>A0A6A3PL17_9STRA</name>
<evidence type="ECO:0000313" key="2">
    <source>
        <dbReference type="EMBL" id="KAE9056469.1"/>
    </source>
</evidence>
<proteinExistence type="predicted"/>
<dbReference type="EMBL" id="QXFZ01007806">
    <property type="protein sequence ID" value="KAE9056469.1"/>
    <property type="molecule type" value="Genomic_DNA"/>
</dbReference>
<evidence type="ECO:0000313" key="3">
    <source>
        <dbReference type="Proteomes" id="UP000441208"/>
    </source>
</evidence>
<gene>
    <name evidence="2" type="ORF">PF007_g31979</name>
</gene>
<dbReference type="Proteomes" id="UP000441208">
    <property type="component" value="Unassembled WGS sequence"/>
</dbReference>
<organism evidence="2 3">
    <name type="scientific">Phytophthora fragariae</name>
    <dbReference type="NCBI Taxonomy" id="53985"/>
    <lineage>
        <taxon>Eukaryota</taxon>
        <taxon>Sar</taxon>
        <taxon>Stramenopiles</taxon>
        <taxon>Oomycota</taxon>
        <taxon>Peronosporomycetes</taxon>
        <taxon>Peronosporales</taxon>
        <taxon>Peronosporaceae</taxon>
        <taxon>Phytophthora</taxon>
    </lineage>
</organism>
<sequence>MWPTLEGNSSVSSRATASHIDGEPSGRVRPTSNAIDSESSARARPTLHVISSDSNAGRCAPVGAVERAFASVRIVEANVCKGGEWLVPPMVRGVRVLMRLLA</sequence>
<protein>
    <submittedName>
        <fullName evidence="2">Uncharacterized protein</fullName>
    </submittedName>
</protein>
<reference evidence="2 3" key="1">
    <citation type="submission" date="2018-08" db="EMBL/GenBank/DDBJ databases">
        <title>Genomic investigation of the strawberry pathogen Phytophthora fragariae indicates pathogenicity is determined by transcriptional variation in three key races.</title>
        <authorList>
            <person name="Adams T.M."/>
            <person name="Armitage A.D."/>
            <person name="Sobczyk M.K."/>
            <person name="Bates H.J."/>
            <person name="Dunwell J.M."/>
            <person name="Nellist C.F."/>
            <person name="Harrison R.J."/>
        </authorList>
    </citation>
    <scope>NUCLEOTIDE SEQUENCE [LARGE SCALE GENOMIC DNA]</scope>
    <source>
        <strain evidence="2 3">NOV-71</strain>
    </source>
</reference>